<feature type="region of interest" description="Disordered" evidence="1">
    <location>
        <begin position="163"/>
        <end position="185"/>
    </location>
</feature>
<dbReference type="EMBL" id="FNSV01000005">
    <property type="protein sequence ID" value="SED08523.1"/>
    <property type="molecule type" value="Genomic_DNA"/>
</dbReference>
<dbReference type="Gene3D" id="2.30.110.10">
    <property type="entry name" value="Electron Transport, Fmn-binding Protein, Chain A"/>
    <property type="match status" value="1"/>
</dbReference>
<dbReference type="Proteomes" id="UP000183561">
    <property type="component" value="Unassembled WGS sequence"/>
</dbReference>
<evidence type="ECO:0000313" key="2">
    <source>
        <dbReference type="EMBL" id="SED08523.1"/>
    </source>
</evidence>
<dbReference type="AlphaFoldDB" id="A0A1H4XSA7"/>
<keyword evidence="3" id="KW-1185">Reference proteome</keyword>
<reference evidence="3" key="1">
    <citation type="submission" date="2016-10" db="EMBL/GenBank/DDBJ databases">
        <authorList>
            <person name="Varghese N."/>
            <person name="Submissions S."/>
        </authorList>
    </citation>
    <scope>NUCLEOTIDE SEQUENCE [LARGE SCALE GENOMIC DNA]</scope>
    <source>
        <strain evidence="3">DSM 44498</strain>
    </source>
</reference>
<protein>
    <submittedName>
        <fullName evidence="2">Pyridoxamine 5'-phosphate oxidase</fullName>
    </submittedName>
</protein>
<dbReference type="RefSeq" id="WP_072937230.1">
    <property type="nucleotide sequence ID" value="NZ_FNSV01000005.1"/>
</dbReference>
<dbReference type="OrthoDB" id="4544894at2"/>
<evidence type="ECO:0000313" key="3">
    <source>
        <dbReference type="Proteomes" id="UP000183561"/>
    </source>
</evidence>
<organism evidence="2 3">
    <name type="scientific">Rhodococcus koreensis</name>
    <dbReference type="NCBI Taxonomy" id="99653"/>
    <lineage>
        <taxon>Bacteria</taxon>
        <taxon>Bacillati</taxon>
        <taxon>Actinomycetota</taxon>
        <taxon>Actinomycetes</taxon>
        <taxon>Mycobacteriales</taxon>
        <taxon>Nocardiaceae</taxon>
        <taxon>Rhodococcus</taxon>
    </lineage>
</organism>
<name>A0A1H4XSA7_9NOCA</name>
<dbReference type="InterPro" id="IPR012349">
    <property type="entry name" value="Split_barrel_FMN-bd"/>
</dbReference>
<proteinExistence type="predicted"/>
<sequence length="316" mass="34205">MPITWSDDVDEVIRDDLTSGFAYVTPAGGAVVAAVAPFGLRDHERGTIGFTTSLGFGRKLERIQAEPRVALAFHAREHGIGDGTNRRYVLVQGDATFDPSPDRNVLDAIGERSVPYTGEPRRGAFWDRWLSAYYTDRVLVTVAVTRVTAWPDLRTTGQPEVYGAPLPDADAAPQAPPKKGTAPRVDAVKTGERARKLPHVLLAYREADGYPTVVPVDVNSASNEGVRLRVPSWVPQGGRRAGLLAHAYRPQLVGLESRQNTGWIEVTGTGAVYAPHTQAGFTAPPNKTILLLANGFLARRGLAKARKEGRTQALGR</sequence>
<dbReference type="SUPFAM" id="SSF50475">
    <property type="entry name" value="FMN-binding split barrel"/>
    <property type="match status" value="1"/>
</dbReference>
<feature type="compositionally biased region" description="Low complexity" evidence="1">
    <location>
        <begin position="164"/>
        <end position="173"/>
    </location>
</feature>
<accession>A0A1H4XSA7</accession>
<evidence type="ECO:0000256" key="1">
    <source>
        <dbReference type="SAM" id="MobiDB-lite"/>
    </source>
</evidence>
<gene>
    <name evidence="2" type="ORF">SAMN04490239_6742</name>
</gene>